<gene>
    <name evidence="2" type="ORF">BDV26DRAFT_255370</name>
</gene>
<dbReference type="OrthoDB" id="5073671at2759"/>
<dbReference type="Proteomes" id="UP000326198">
    <property type="component" value="Unassembled WGS sequence"/>
</dbReference>
<dbReference type="AlphaFoldDB" id="A0A5N7BIE7"/>
<dbReference type="EMBL" id="ML736170">
    <property type="protein sequence ID" value="KAE8381556.1"/>
    <property type="molecule type" value="Genomic_DNA"/>
</dbReference>
<evidence type="ECO:0000313" key="3">
    <source>
        <dbReference type="Proteomes" id="UP000326198"/>
    </source>
</evidence>
<name>A0A5N7BIE7_9EURO</name>
<feature type="region of interest" description="Disordered" evidence="1">
    <location>
        <begin position="1"/>
        <end position="24"/>
    </location>
</feature>
<accession>A0A5N7BIE7</accession>
<protein>
    <submittedName>
        <fullName evidence="2">Uncharacterized protein</fullName>
    </submittedName>
</protein>
<keyword evidence="3" id="KW-1185">Reference proteome</keyword>
<reference evidence="2 3" key="1">
    <citation type="submission" date="2019-04" db="EMBL/GenBank/DDBJ databases">
        <title>Friends and foes A comparative genomics studyof 23 Aspergillus species from section Flavi.</title>
        <authorList>
            <consortium name="DOE Joint Genome Institute"/>
            <person name="Kjaerbolling I."/>
            <person name="Vesth T."/>
            <person name="Frisvad J.C."/>
            <person name="Nybo J.L."/>
            <person name="Theobald S."/>
            <person name="Kildgaard S."/>
            <person name="Isbrandt T."/>
            <person name="Kuo A."/>
            <person name="Sato A."/>
            <person name="Lyhne E.K."/>
            <person name="Kogle M.E."/>
            <person name="Wiebenga A."/>
            <person name="Kun R.S."/>
            <person name="Lubbers R.J."/>
            <person name="Makela M.R."/>
            <person name="Barry K."/>
            <person name="Chovatia M."/>
            <person name="Clum A."/>
            <person name="Daum C."/>
            <person name="Haridas S."/>
            <person name="He G."/>
            <person name="LaButti K."/>
            <person name="Lipzen A."/>
            <person name="Mondo S."/>
            <person name="Riley R."/>
            <person name="Salamov A."/>
            <person name="Simmons B.A."/>
            <person name="Magnuson J.K."/>
            <person name="Henrissat B."/>
            <person name="Mortensen U.H."/>
            <person name="Larsen T.O."/>
            <person name="Devries R.P."/>
            <person name="Grigoriev I.V."/>
            <person name="Machida M."/>
            <person name="Baker S.E."/>
            <person name="Andersen M.R."/>
        </authorList>
    </citation>
    <scope>NUCLEOTIDE SEQUENCE [LARGE SCALE GENOMIC DNA]</scope>
    <source>
        <strain evidence="2 3">IBT 29228</strain>
    </source>
</reference>
<organism evidence="2 3">
    <name type="scientific">Aspergillus bertholletiae</name>
    <dbReference type="NCBI Taxonomy" id="1226010"/>
    <lineage>
        <taxon>Eukaryota</taxon>
        <taxon>Fungi</taxon>
        <taxon>Dikarya</taxon>
        <taxon>Ascomycota</taxon>
        <taxon>Pezizomycotina</taxon>
        <taxon>Eurotiomycetes</taxon>
        <taxon>Eurotiomycetidae</taxon>
        <taxon>Eurotiales</taxon>
        <taxon>Aspergillaceae</taxon>
        <taxon>Aspergillus</taxon>
        <taxon>Aspergillus subgen. Circumdati</taxon>
    </lineage>
</organism>
<evidence type="ECO:0000313" key="2">
    <source>
        <dbReference type="EMBL" id="KAE8381556.1"/>
    </source>
</evidence>
<proteinExistence type="predicted"/>
<sequence>MSQENILSPGPAIGDSLPPPYSEYDQIHDRVSTEQAPQYEVPHFNNSTSGSTRLQAATNKFPPTMNGYFPLKLSPQFHLGPTASEKLYTMSIDVQHRKSKQTMILHDGPTDKHPPLASVESDPYLRSRPVLVTFASQGELQENSNVEPLEGVKTYKRMSPTFSIPVGASGKDAPCEQFQWRSSHGKEIKELAGHTSGWKLVRLSETVGETGGSRSHRAMGCSSDGKEIVAVIAHNASWSLSKGFRFAFVGSGLTGVMGEKWEIMTVITGVYLWLVEFQIATRAIPIA</sequence>
<evidence type="ECO:0000256" key="1">
    <source>
        <dbReference type="SAM" id="MobiDB-lite"/>
    </source>
</evidence>